<proteinExistence type="inferred from homology"/>
<dbReference type="InterPro" id="IPR000515">
    <property type="entry name" value="MetI-like"/>
</dbReference>
<feature type="transmembrane region" description="Helical" evidence="5">
    <location>
        <begin position="137"/>
        <end position="156"/>
    </location>
</feature>
<evidence type="ECO:0000256" key="2">
    <source>
        <dbReference type="ARBA" id="ARBA00022692"/>
    </source>
</evidence>
<dbReference type="PANTHER" id="PTHR43839">
    <property type="entry name" value="OPPC IN A BINDING PROTEIN-DEPENDENT TRANSPORT SYSTEM"/>
    <property type="match status" value="1"/>
</dbReference>
<feature type="transmembrane region" description="Helical" evidence="5">
    <location>
        <begin position="162"/>
        <end position="180"/>
    </location>
</feature>
<dbReference type="Pfam" id="PF12911">
    <property type="entry name" value="OppC_N"/>
    <property type="match status" value="1"/>
</dbReference>
<dbReference type="AlphaFoldDB" id="A0A7X8TLW0"/>
<keyword evidence="8" id="KW-1185">Reference proteome</keyword>
<evidence type="ECO:0000256" key="4">
    <source>
        <dbReference type="ARBA" id="ARBA00023136"/>
    </source>
</evidence>
<feature type="transmembrane region" description="Helical" evidence="5">
    <location>
        <begin position="215"/>
        <end position="243"/>
    </location>
</feature>
<dbReference type="Proteomes" id="UP000523139">
    <property type="component" value="Unassembled WGS sequence"/>
</dbReference>
<name>A0A7X8TLW0_9MICC</name>
<dbReference type="Pfam" id="PF00528">
    <property type="entry name" value="BPD_transp_1"/>
    <property type="match status" value="1"/>
</dbReference>
<dbReference type="GO" id="GO:0005886">
    <property type="term" value="C:plasma membrane"/>
    <property type="evidence" value="ECO:0007669"/>
    <property type="project" value="UniProtKB-SubCell"/>
</dbReference>
<sequence length="302" mass="32433">MSSSAEVQYSPRAIRLARWRRASGKLWKEFAKQKGGVVGLIGLGIFIILAIFGPMLVSENATSVVEATGERMAPPGDGYIFGTDDRGRSVAELTILGTRVTLIIGMAAAFLGMIIGTTVGIISGHFEGKISWVLMRIAEWFMNLPTLVLAVVLVVIMGRGMLVMVIAIGVTSWAGTARVVRAQTRAVEGRPYMERAKALGAGHGHQMVRHVLPNVMPLVLASTIMAVAGAILTESTLAFLGLYDPASVSWGRMLNQAWSAGAMTAQAWWYILAPGLMILLVVLCFTLAGRALETALNPRLRK</sequence>
<evidence type="ECO:0000313" key="8">
    <source>
        <dbReference type="Proteomes" id="UP000523139"/>
    </source>
</evidence>
<feature type="domain" description="ABC transmembrane type-1" evidence="6">
    <location>
        <begin position="98"/>
        <end position="289"/>
    </location>
</feature>
<feature type="transmembrane region" description="Helical" evidence="5">
    <location>
        <begin position="102"/>
        <end position="125"/>
    </location>
</feature>
<evidence type="ECO:0000256" key="1">
    <source>
        <dbReference type="ARBA" id="ARBA00004141"/>
    </source>
</evidence>
<evidence type="ECO:0000313" key="7">
    <source>
        <dbReference type="EMBL" id="NLS10787.1"/>
    </source>
</evidence>
<keyword evidence="4 5" id="KW-0472">Membrane</keyword>
<keyword evidence="2 5" id="KW-0812">Transmembrane</keyword>
<comment type="caution">
    <text evidence="7">The sequence shown here is derived from an EMBL/GenBank/DDBJ whole genome shotgun (WGS) entry which is preliminary data.</text>
</comment>
<evidence type="ECO:0000256" key="5">
    <source>
        <dbReference type="RuleBase" id="RU363032"/>
    </source>
</evidence>
<dbReference type="Gene3D" id="1.10.3720.10">
    <property type="entry name" value="MetI-like"/>
    <property type="match status" value="1"/>
</dbReference>
<comment type="subcellular location">
    <subcellularLocation>
        <location evidence="5">Cell membrane</location>
        <topology evidence="5">Multi-pass membrane protein</topology>
    </subcellularLocation>
    <subcellularLocation>
        <location evidence="1">Membrane</location>
        <topology evidence="1">Multi-pass membrane protein</topology>
    </subcellularLocation>
</comment>
<keyword evidence="3 5" id="KW-1133">Transmembrane helix</keyword>
<dbReference type="RefSeq" id="WP_168888276.1">
    <property type="nucleotide sequence ID" value="NZ_JABAHY010000015.1"/>
</dbReference>
<protein>
    <submittedName>
        <fullName evidence="7">ABC transporter permease</fullName>
    </submittedName>
</protein>
<gene>
    <name evidence="7" type="ORF">HGQ17_12450</name>
</gene>
<evidence type="ECO:0000256" key="3">
    <source>
        <dbReference type="ARBA" id="ARBA00022989"/>
    </source>
</evidence>
<dbReference type="GO" id="GO:0055085">
    <property type="term" value="P:transmembrane transport"/>
    <property type="evidence" value="ECO:0007669"/>
    <property type="project" value="InterPro"/>
</dbReference>
<reference evidence="7 8" key="1">
    <citation type="submission" date="2020-04" db="EMBL/GenBank/DDBJ databases">
        <title>Nesterenkonia sp. nov., isolated from marine sediment.</title>
        <authorList>
            <person name="Zhang G."/>
        </authorList>
    </citation>
    <scope>NUCLEOTIDE SEQUENCE [LARGE SCALE GENOMIC DNA]</scope>
    <source>
        <strain evidence="7 8">MY13</strain>
    </source>
</reference>
<dbReference type="InterPro" id="IPR025966">
    <property type="entry name" value="OppC_N"/>
</dbReference>
<dbReference type="PANTHER" id="PTHR43839:SF1">
    <property type="entry name" value="OPPC IN A BINDING PROTEIN-DEPENDENT TRANSPORT SYSTEM"/>
    <property type="match status" value="1"/>
</dbReference>
<organism evidence="7 8">
    <name type="scientific">Nesterenkonia sedimenti</name>
    <dbReference type="NCBI Taxonomy" id="1463632"/>
    <lineage>
        <taxon>Bacteria</taxon>
        <taxon>Bacillati</taxon>
        <taxon>Actinomycetota</taxon>
        <taxon>Actinomycetes</taxon>
        <taxon>Micrococcales</taxon>
        <taxon>Micrococcaceae</taxon>
        <taxon>Nesterenkonia</taxon>
    </lineage>
</organism>
<evidence type="ECO:0000259" key="6">
    <source>
        <dbReference type="PROSITE" id="PS50928"/>
    </source>
</evidence>
<feature type="transmembrane region" description="Helical" evidence="5">
    <location>
        <begin position="267"/>
        <end position="292"/>
    </location>
</feature>
<comment type="similarity">
    <text evidence="5">Belongs to the binding-protein-dependent transport system permease family.</text>
</comment>
<dbReference type="InterPro" id="IPR035906">
    <property type="entry name" value="MetI-like_sf"/>
</dbReference>
<accession>A0A7X8TLW0</accession>
<keyword evidence="5" id="KW-0813">Transport</keyword>
<dbReference type="CDD" id="cd06261">
    <property type="entry name" value="TM_PBP2"/>
    <property type="match status" value="1"/>
</dbReference>
<dbReference type="EMBL" id="JABAHY010000015">
    <property type="protein sequence ID" value="NLS10787.1"/>
    <property type="molecule type" value="Genomic_DNA"/>
</dbReference>
<dbReference type="PROSITE" id="PS50928">
    <property type="entry name" value="ABC_TM1"/>
    <property type="match status" value="1"/>
</dbReference>
<dbReference type="SUPFAM" id="SSF161098">
    <property type="entry name" value="MetI-like"/>
    <property type="match status" value="1"/>
</dbReference>
<feature type="transmembrane region" description="Helical" evidence="5">
    <location>
        <begin position="35"/>
        <end position="57"/>
    </location>
</feature>